<feature type="non-terminal residue" evidence="2">
    <location>
        <position position="493"/>
    </location>
</feature>
<protein>
    <submittedName>
        <fullName evidence="2">Uncharacterized protein</fullName>
    </submittedName>
</protein>
<evidence type="ECO:0000313" key="2">
    <source>
        <dbReference type="EMBL" id="CAH3046570.1"/>
    </source>
</evidence>
<gene>
    <name evidence="2" type="ORF">PLOB_00008166</name>
</gene>
<name>A0ABN8NC75_9CNID</name>
<evidence type="ECO:0000256" key="1">
    <source>
        <dbReference type="SAM" id="MobiDB-lite"/>
    </source>
</evidence>
<evidence type="ECO:0000313" key="3">
    <source>
        <dbReference type="Proteomes" id="UP001159405"/>
    </source>
</evidence>
<sequence>MASCGYSTFVGGPCGASPSNPADATCVALDKCTKDVKSHLNQYDCFDSSLKTEADLLLARAGSNGFSKSMIIILKCRFVQDIETPLVYDGVAAKEHVPLQKTGRRVRVNKSREIGVSPYHNVKGSLGSLQCLFQFRLPFVKNVGWCLHQGHLHPRVKQKKMPPPSNRKRETRQDVSFKVQQAKAKVLSVVDTDETDSDNESTSGLSQAMKNLELVSFDSSPYATESTGSSSGNANDSSIENQTLRRLKLNEFLSVCGRETVNQPKKSWEQLSTRTKNVGVSKAKDAVVASLEVISPGNPAALWEAMKSSQSVEKALGTENQSPFDKKYLEALAETYQNASSWDTRRQVLSIMADLTPYSVLQQFIPGITDYRIKVHITKASSIPDHCSAYALTDTKEECLREMCDHAHDKSCPFCDRLKDTLKEIELNLIEANLDKEVVAANLRQSESCDDADECDVQAVEEEDVYSSVRTHIIQECQLVHPVMYDTYNLLEM</sequence>
<dbReference type="Proteomes" id="UP001159405">
    <property type="component" value="Unassembled WGS sequence"/>
</dbReference>
<keyword evidence="3" id="KW-1185">Reference proteome</keyword>
<organism evidence="2 3">
    <name type="scientific">Porites lobata</name>
    <dbReference type="NCBI Taxonomy" id="104759"/>
    <lineage>
        <taxon>Eukaryota</taxon>
        <taxon>Metazoa</taxon>
        <taxon>Cnidaria</taxon>
        <taxon>Anthozoa</taxon>
        <taxon>Hexacorallia</taxon>
        <taxon>Scleractinia</taxon>
        <taxon>Fungiina</taxon>
        <taxon>Poritidae</taxon>
        <taxon>Porites</taxon>
    </lineage>
</organism>
<proteinExistence type="predicted"/>
<accession>A0ABN8NC75</accession>
<reference evidence="2 3" key="1">
    <citation type="submission" date="2022-05" db="EMBL/GenBank/DDBJ databases">
        <authorList>
            <consortium name="Genoscope - CEA"/>
            <person name="William W."/>
        </authorList>
    </citation>
    <scope>NUCLEOTIDE SEQUENCE [LARGE SCALE GENOMIC DNA]</scope>
</reference>
<dbReference type="EMBL" id="CALNXK010000014">
    <property type="protein sequence ID" value="CAH3046570.1"/>
    <property type="molecule type" value="Genomic_DNA"/>
</dbReference>
<feature type="region of interest" description="Disordered" evidence="1">
    <location>
        <begin position="154"/>
        <end position="176"/>
    </location>
</feature>
<comment type="caution">
    <text evidence="2">The sequence shown here is derived from an EMBL/GenBank/DDBJ whole genome shotgun (WGS) entry which is preliminary data.</text>
</comment>